<dbReference type="Proteomes" id="UP001055879">
    <property type="component" value="Linkage Group LG13"/>
</dbReference>
<evidence type="ECO:0000313" key="1">
    <source>
        <dbReference type="EMBL" id="KAI3681807.1"/>
    </source>
</evidence>
<name>A0ACB8Y8Z5_ARCLA</name>
<keyword evidence="2" id="KW-1185">Reference proteome</keyword>
<protein>
    <submittedName>
        <fullName evidence="1">Uncharacterized protein</fullName>
    </submittedName>
</protein>
<sequence length="475" mass="52297">MDDMETAACIVSPSNVDFLVNGSGVPGRTKSDMGKGPQLPSNLTKMINYGVNLLQVIGDFDGRYIIVVAFMNMIPPPDPPQLQDYVHPMASEVDSECAVIEMSSRISLHCPFSQHRIRIPVKGHLCKHPQCFDYENFMEINSRRPTWKCPVCSKLVCNLDIRIDQDFVKILNEVAVDVSDVIISADGSWTIVATESQTTESNRNTVTRNNHVLDITENLTSEEANDTLPNSSFTLHNSSVSALGMSAEHPSALWQSTVTRNAASPAQIQQLGDSRLQSQGSLSMVHTPPVQLTRHHMNIVNLSTTQEQTRHHMHPVNLSTTQVSYGSTNPHHPSAETQQQVQTDGATQTTNSCTPVQLAPSAATSPHSVALALEQPMIGGEQRHHHVYRQSQPAPTIRPPSPTRLPVDPMPSGRMRGSLKGDELAAARQRFLAPPRQPSRANEPWSRPRPTLPVELLMQQPPTNSENTPNGSNFR</sequence>
<comment type="caution">
    <text evidence="1">The sequence shown here is derived from an EMBL/GenBank/DDBJ whole genome shotgun (WGS) entry which is preliminary data.</text>
</comment>
<proteinExistence type="predicted"/>
<reference evidence="1 2" key="2">
    <citation type="journal article" date="2022" name="Mol. Ecol. Resour.">
        <title>The genomes of chicory, endive, great burdock and yacon provide insights into Asteraceae paleo-polyploidization history and plant inulin production.</title>
        <authorList>
            <person name="Fan W."/>
            <person name="Wang S."/>
            <person name="Wang H."/>
            <person name="Wang A."/>
            <person name="Jiang F."/>
            <person name="Liu H."/>
            <person name="Zhao H."/>
            <person name="Xu D."/>
            <person name="Zhang Y."/>
        </authorList>
    </citation>
    <scope>NUCLEOTIDE SEQUENCE [LARGE SCALE GENOMIC DNA]</scope>
    <source>
        <strain evidence="2">cv. Niubang</strain>
    </source>
</reference>
<organism evidence="1 2">
    <name type="scientific">Arctium lappa</name>
    <name type="common">Greater burdock</name>
    <name type="synonym">Lappa major</name>
    <dbReference type="NCBI Taxonomy" id="4217"/>
    <lineage>
        <taxon>Eukaryota</taxon>
        <taxon>Viridiplantae</taxon>
        <taxon>Streptophyta</taxon>
        <taxon>Embryophyta</taxon>
        <taxon>Tracheophyta</taxon>
        <taxon>Spermatophyta</taxon>
        <taxon>Magnoliopsida</taxon>
        <taxon>eudicotyledons</taxon>
        <taxon>Gunneridae</taxon>
        <taxon>Pentapetalae</taxon>
        <taxon>asterids</taxon>
        <taxon>campanulids</taxon>
        <taxon>Asterales</taxon>
        <taxon>Asteraceae</taxon>
        <taxon>Carduoideae</taxon>
        <taxon>Cardueae</taxon>
        <taxon>Arctiinae</taxon>
        <taxon>Arctium</taxon>
    </lineage>
</organism>
<reference evidence="2" key="1">
    <citation type="journal article" date="2022" name="Mol. Ecol. Resour.">
        <title>The genomes of chicory, endive, great burdock and yacon provide insights into Asteraceae palaeo-polyploidization history and plant inulin production.</title>
        <authorList>
            <person name="Fan W."/>
            <person name="Wang S."/>
            <person name="Wang H."/>
            <person name="Wang A."/>
            <person name="Jiang F."/>
            <person name="Liu H."/>
            <person name="Zhao H."/>
            <person name="Xu D."/>
            <person name="Zhang Y."/>
        </authorList>
    </citation>
    <scope>NUCLEOTIDE SEQUENCE [LARGE SCALE GENOMIC DNA]</scope>
    <source>
        <strain evidence="2">cv. Niubang</strain>
    </source>
</reference>
<evidence type="ECO:0000313" key="2">
    <source>
        <dbReference type="Proteomes" id="UP001055879"/>
    </source>
</evidence>
<accession>A0ACB8Y8Z5</accession>
<gene>
    <name evidence="1" type="ORF">L6452_36612</name>
</gene>
<dbReference type="EMBL" id="CM042059">
    <property type="protein sequence ID" value="KAI3681807.1"/>
    <property type="molecule type" value="Genomic_DNA"/>
</dbReference>